<dbReference type="InterPro" id="IPR046533">
    <property type="entry name" value="DUF6598"/>
</dbReference>
<protein>
    <recommendedName>
        <fullName evidence="1">DUF6598 domain-containing protein</fullName>
    </recommendedName>
</protein>
<dbReference type="EnsemblPlants" id="AET7Gv20268900.1">
    <property type="protein sequence ID" value="AET7Gv20268900.1"/>
    <property type="gene ID" value="AET7Gv20268900"/>
</dbReference>
<name>A0A453QPK0_AEGTS</name>
<dbReference type="PANTHER" id="PTHR33065">
    <property type="entry name" value="OS07G0486400 PROTEIN"/>
    <property type="match status" value="1"/>
</dbReference>
<reference evidence="3" key="1">
    <citation type="journal article" date="2014" name="Science">
        <title>Ancient hybridizations among the ancestral genomes of bread wheat.</title>
        <authorList>
            <consortium name="International Wheat Genome Sequencing Consortium,"/>
            <person name="Marcussen T."/>
            <person name="Sandve S.R."/>
            <person name="Heier L."/>
            <person name="Spannagl M."/>
            <person name="Pfeifer M."/>
            <person name="Jakobsen K.S."/>
            <person name="Wulff B.B."/>
            <person name="Steuernagel B."/>
            <person name="Mayer K.F."/>
            <person name="Olsen O.A."/>
        </authorList>
    </citation>
    <scope>NUCLEOTIDE SEQUENCE [LARGE SCALE GENOMIC DNA]</scope>
    <source>
        <strain evidence="3">cv. AL8/78</strain>
    </source>
</reference>
<dbReference type="Pfam" id="PF20241">
    <property type="entry name" value="DUF6598"/>
    <property type="match status" value="1"/>
</dbReference>
<feature type="domain" description="DUF6598" evidence="1">
    <location>
        <begin position="4"/>
        <end position="181"/>
    </location>
</feature>
<dbReference type="Gramene" id="AET7Gv20268900.1">
    <property type="protein sequence ID" value="AET7Gv20268900.1"/>
    <property type="gene ID" value="AET7Gv20268900"/>
</dbReference>
<dbReference type="PANTHER" id="PTHR33065:SF208">
    <property type="entry name" value="DUF6598 DOMAIN-CONTAINING PROTEIN"/>
    <property type="match status" value="1"/>
</dbReference>
<evidence type="ECO:0000259" key="1">
    <source>
        <dbReference type="Pfam" id="PF20241"/>
    </source>
</evidence>
<reference evidence="3" key="2">
    <citation type="journal article" date="2017" name="Nat. Plants">
        <title>The Aegilops tauschii genome reveals multiple impacts of transposons.</title>
        <authorList>
            <person name="Zhao G."/>
            <person name="Zou C."/>
            <person name="Li K."/>
            <person name="Wang K."/>
            <person name="Li T."/>
            <person name="Gao L."/>
            <person name="Zhang X."/>
            <person name="Wang H."/>
            <person name="Yang Z."/>
            <person name="Liu X."/>
            <person name="Jiang W."/>
            <person name="Mao L."/>
            <person name="Kong X."/>
            <person name="Jiao Y."/>
            <person name="Jia J."/>
        </authorList>
    </citation>
    <scope>NUCLEOTIDE SEQUENCE [LARGE SCALE GENOMIC DNA]</scope>
    <source>
        <strain evidence="3">cv. AL8/78</strain>
    </source>
</reference>
<evidence type="ECO:0000313" key="3">
    <source>
        <dbReference type="Proteomes" id="UP000015105"/>
    </source>
</evidence>
<proteinExistence type="predicted"/>
<reference evidence="2" key="3">
    <citation type="journal article" date="2017" name="Nature">
        <title>Genome sequence of the progenitor of the wheat D genome Aegilops tauschii.</title>
        <authorList>
            <person name="Luo M.C."/>
            <person name="Gu Y.Q."/>
            <person name="Puiu D."/>
            <person name="Wang H."/>
            <person name="Twardziok S.O."/>
            <person name="Deal K.R."/>
            <person name="Huo N."/>
            <person name="Zhu T."/>
            <person name="Wang L."/>
            <person name="Wang Y."/>
            <person name="McGuire P.E."/>
            <person name="Liu S."/>
            <person name="Long H."/>
            <person name="Ramasamy R.K."/>
            <person name="Rodriguez J.C."/>
            <person name="Van S.L."/>
            <person name="Yuan L."/>
            <person name="Wang Z."/>
            <person name="Xia Z."/>
            <person name="Xiao L."/>
            <person name="Anderson O.D."/>
            <person name="Ouyang S."/>
            <person name="Liang Y."/>
            <person name="Zimin A.V."/>
            <person name="Pertea G."/>
            <person name="Qi P."/>
            <person name="Bennetzen J.L."/>
            <person name="Dai X."/>
            <person name="Dawson M.W."/>
            <person name="Muller H.G."/>
            <person name="Kugler K."/>
            <person name="Rivarola-Duarte L."/>
            <person name="Spannagl M."/>
            <person name="Mayer K.F.X."/>
            <person name="Lu F.H."/>
            <person name="Bevan M.W."/>
            <person name="Leroy P."/>
            <person name="Li P."/>
            <person name="You F.M."/>
            <person name="Sun Q."/>
            <person name="Liu Z."/>
            <person name="Lyons E."/>
            <person name="Wicker T."/>
            <person name="Salzberg S.L."/>
            <person name="Devos K.M."/>
            <person name="Dvorak J."/>
        </authorList>
    </citation>
    <scope>NUCLEOTIDE SEQUENCE [LARGE SCALE GENOMIC DNA]</scope>
    <source>
        <strain evidence="2">cv. AL8/78</strain>
    </source>
</reference>
<accession>A0A453QPK0</accession>
<evidence type="ECO:0000313" key="2">
    <source>
        <dbReference type="EnsemblPlants" id="AET7Gv20268900.1"/>
    </source>
</evidence>
<sequence>MEYADLEVQLKVKGETRSSDRALITNCSTYSGGYHQGLETTLVYNCFCTVELSLERLTETVQATILSVRVDEQGPWPFEYGGRIMCSSPPHEVKDPLSKQVVLVDSHSFEGGEMPMGTAGYIDLSWRVVSVKLEDSLQFVIQAYSQSGAIARQSSVTFRTKYCNVSRGICKIGDSVVEITIAWSHIVKHKREIHLEGHV</sequence>
<reference evidence="2" key="5">
    <citation type="journal article" date="2021" name="G3 (Bethesda)">
        <title>Aegilops tauschii genome assembly Aet v5.0 features greater sequence contiguity and improved annotation.</title>
        <authorList>
            <person name="Wang L."/>
            <person name="Zhu T."/>
            <person name="Rodriguez J.C."/>
            <person name="Deal K.R."/>
            <person name="Dubcovsky J."/>
            <person name="McGuire P.E."/>
            <person name="Lux T."/>
            <person name="Spannagl M."/>
            <person name="Mayer K.F.X."/>
            <person name="Baldrich P."/>
            <person name="Meyers B.C."/>
            <person name="Huo N."/>
            <person name="Gu Y.Q."/>
            <person name="Zhou H."/>
            <person name="Devos K.M."/>
            <person name="Bennetzen J.L."/>
            <person name="Unver T."/>
            <person name="Budak H."/>
            <person name="Gulick P.J."/>
            <person name="Galiba G."/>
            <person name="Kalapos B."/>
            <person name="Nelson D.R."/>
            <person name="Li P."/>
            <person name="You F.M."/>
            <person name="Luo M.C."/>
            <person name="Dvorak J."/>
        </authorList>
    </citation>
    <scope>NUCLEOTIDE SEQUENCE [LARGE SCALE GENOMIC DNA]</scope>
    <source>
        <strain evidence="2">cv. AL8/78</strain>
    </source>
</reference>
<dbReference type="Proteomes" id="UP000015105">
    <property type="component" value="Chromosome 7D"/>
</dbReference>
<keyword evidence="3" id="KW-1185">Reference proteome</keyword>
<reference evidence="2" key="4">
    <citation type="submission" date="2019-03" db="UniProtKB">
        <authorList>
            <consortium name="EnsemblPlants"/>
        </authorList>
    </citation>
    <scope>IDENTIFICATION</scope>
</reference>
<dbReference type="AlphaFoldDB" id="A0A453QPK0"/>
<organism evidence="2 3">
    <name type="scientific">Aegilops tauschii subsp. strangulata</name>
    <name type="common">Goatgrass</name>
    <dbReference type="NCBI Taxonomy" id="200361"/>
    <lineage>
        <taxon>Eukaryota</taxon>
        <taxon>Viridiplantae</taxon>
        <taxon>Streptophyta</taxon>
        <taxon>Embryophyta</taxon>
        <taxon>Tracheophyta</taxon>
        <taxon>Spermatophyta</taxon>
        <taxon>Magnoliopsida</taxon>
        <taxon>Liliopsida</taxon>
        <taxon>Poales</taxon>
        <taxon>Poaceae</taxon>
        <taxon>BOP clade</taxon>
        <taxon>Pooideae</taxon>
        <taxon>Triticodae</taxon>
        <taxon>Triticeae</taxon>
        <taxon>Triticinae</taxon>
        <taxon>Aegilops</taxon>
    </lineage>
</organism>